<feature type="short sequence motif" description="GXSXG" evidence="4">
    <location>
        <begin position="60"/>
        <end position="64"/>
    </location>
</feature>
<dbReference type="PROSITE" id="PS51635">
    <property type="entry name" value="PNPLA"/>
    <property type="match status" value="1"/>
</dbReference>
<dbReference type="InterPro" id="IPR016035">
    <property type="entry name" value="Acyl_Trfase/lysoPLipase"/>
</dbReference>
<dbReference type="PANTHER" id="PTHR14226">
    <property type="entry name" value="NEUROPATHY TARGET ESTERASE/SWISS CHEESE D.MELANOGASTER"/>
    <property type="match status" value="1"/>
</dbReference>
<dbReference type="Proteomes" id="UP000241771">
    <property type="component" value="Unassembled WGS sequence"/>
</dbReference>
<dbReference type="InterPro" id="IPR050301">
    <property type="entry name" value="NTE"/>
</dbReference>
<dbReference type="RefSeq" id="WP_051901847.1">
    <property type="nucleotide sequence ID" value="NZ_JGVO01000052.1"/>
</dbReference>
<dbReference type="Pfam" id="PF01734">
    <property type="entry name" value="Patatin"/>
    <property type="match status" value="1"/>
</dbReference>
<keyword evidence="2 4" id="KW-0442">Lipid degradation</keyword>
<evidence type="ECO:0000259" key="5">
    <source>
        <dbReference type="PROSITE" id="PS51635"/>
    </source>
</evidence>
<keyword evidence="3 4" id="KW-0443">Lipid metabolism</keyword>
<dbReference type="CDD" id="cd07208">
    <property type="entry name" value="Pat_hypo_Ecoli_yjju_like"/>
    <property type="match status" value="1"/>
</dbReference>
<dbReference type="InterPro" id="IPR045943">
    <property type="entry name" value="DUF6363"/>
</dbReference>
<keyword evidence="7" id="KW-1185">Reference proteome</keyword>
<organism evidence="6 7">
    <name type="scientific">Photobacterium sanctipauli</name>
    <dbReference type="NCBI Taxonomy" id="1342794"/>
    <lineage>
        <taxon>Bacteria</taxon>
        <taxon>Pseudomonadati</taxon>
        <taxon>Pseudomonadota</taxon>
        <taxon>Gammaproteobacteria</taxon>
        <taxon>Vibrionales</taxon>
        <taxon>Vibrionaceae</taxon>
        <taxon>Photobacterium</taxon>
    </lineage>
</organism>
<reference evidence="6 7" key="1">
    <citation type="submission" date="2018-01" db="EMBL/GenBank/DDBJ databases">
        <title>Whole genome sequencing of Histamine producing bacteria.</title>
        <authorList>
            <person name="Butler K."/>
        </authorList>
    </citation>
    <scope>NUCLEOTIDE SEQUENCE [LARGE SCALE GENOMIC DNA]</scope>
    <source>
        <strain evidence="6 7">DSM 100436</strain>
    </source>
</reference>
<evidence type="ECO:0000256" key="3">
    <source>
        <dbReference type="ARBA" id="ARBA00023098"/>
    </source>
</evidence>
<sequence>MTGKHISYAVQNVEGLSYSPGGVSKVALVTEGGGQRGIFTAGVLDAFLEHGFNPFSLLIGTSSGALNLASFICGQHHHAYRVITEATTTAKFFDIYRYLSRRGGLDLDWLIEQTKTELLLDWQRGCQNMRHRTVLATASNMAFHQASYFDLASDDRTLSLKASCSIPGLSHQHVVANEEQWVDGGLCAPIPVQEAYNRGYRHIVVVRTVPIEQRFDHCWMTNIQRMLGKTKAASMIALLLEHEKNYRQTQEFLNNPPDDATIYEIHPRKPLSSKLIGSDIEALDTDYQKGHRSGRYFLNTIGRHLNNECVQDSNQYQPYAQGGGE</sequence>
<dbReference type="EMBL" id="PYMA01000002">
    <property type="protein sequence ID" value="PSW21278.1"/>
    <property type="molecule type" value="Genomic_DNA"/>
</dbReference>
<dbReference type="Gene3D" id="3.40.1090.10">
    <property type="entry name" value="Cytosolic phospholipase A2 catalytic domain"/>
    <property type="match status" value="2"/>
</dbReference>
<name>A0A2T3NYI9_9GAMM</name>
<dbReference type="InterPro" id="IPR037483">
    <property type="entry name" value="YjjU-like"/>
</dbReference>
<accession>A0A2T3NYI9</accession>
<dbReference type="InterPro" id="IPR002641">
    <property type="entry name" value="PNPLA_dom"/>
</dbReference>
<dbReference type="GO" id="GO:0016042">
    <property type="term" value="P:lipid catabolic process"/>
    <property type="evidence" value="ECO:0007669"/>
    <property type="project" value="UniProtKB-UniRule"/>
</dbReference>
<dbReference type="AlphaFoldDB" id="A0A2T3NYI9"/>
<dbReference type="GO" id="GO:0016787">
    <property type="term" value="F:hydrolase activity"/>
    <property type="evidence" value="ECO:0007669"/>
    <property type="project" value="UniProtKB-UniRule"/>
</dbReference>
<evidence type="ECO:0000256" key="1">
    <source>
        <dbReference type="ARBA" id="ARBA00022801"/>
    </source>
</evidence>
<evidence type="ECO:0000256" key="2">
    <source>
        <dbReference type="ARBA" id="ARBA00022963"/>
    </source>
</evidence>
<dbReference type="OrthoDB" id="9802424at2"/>
<feature type="active site" description="Proton acceptor" evidence="4">
    <location>
        <position position="183"/>
    </location>
</feature>
<feature type="short sequence motif" description="DGA/G" evidence="4">
    <location>
        <begin position="183"/>
        <end position="185"/>
    </location>
</feature>
<feature type="active site" description="Nucleophile" evidence="4">
    <location>
        <position position="62"/>
    </location>
</feature>
<protein>
    <submittedName>
        <fullName evidence="6">Patatin family protein</fullName>
    </submittedName>
</protein>
<evidence type="ECO:0000313" key="7">
    <source>
        <dbReference type="Proteomes" id="UP000241771"/>
    </source>
</evidence>
<dbReference type="PANTHER" id="PTHR14226:SF25">
    <property type="entry name" value="PHOSPHOESTERASE"/>
    <property type="match status" value="1"/>
</dbReference>
<evidence type="ECO:0000256" key="4">
    <source>
        <dbReference type="PROSITE-ProRule" id="PRU01161"/>
    </source>
</evidence>
<proteinExistence type="predicted"/>
<dbReference type="Pfam" id="PF19890">
    <property type="entry name" value="DUF6363"/>
    <property type="match status" value="1"/>
</dbReference>
<comment type="caution">
    <text evidence="6">The sequence shown here is derived from an EMBL/GenBank/DDBJ whole genome shotgun (WGS) entry which is preliminary data.</text>
</comment>
<dbReference type="SUPFAM" id="SSF52151">
    <property type="entry name" value="FabD/lysophospholipase-like"/>
    <property type="match status" value="1"/>
</dbReference>
<gene>
    <name evidence="6" type="ORF">C9I98_04875</name>
</gene>
<feature type="domain" description="PNPLA" evidence="5">
    <location>
        <begin position="28"/>
        <end position="196"/>
    </location>
</feature>
<evidence type="ECO:0000313" key="6">
    <source>
        <dbReference type="EMBL" id="PSW21278.1"/>
    </source>
</evidence>
<keyword evidence="1 4" id="KW-0378">Hydrolase</keyword>
<feature type="short sequence motif" description="GXGXXG" evidence="4">
    <location>
        <begin position="32"/>
        <end position="37"/>
    </location>
</feature>